<name>A0A6A3HDG2_9STRA</name>
<gene>
    <name evidence="2" type="ORF">PR001_g24379</name>
    <name evidence="1" type="ORF">PR002_g28188</name>
    <name evidence="3" type="ORF">PR003_g26770</name>
</gene>
<dbReference type="Proteomes" id="UP000429607">
    <property type="component" value="Unassembled WGS sequence"/>
</dbReference>
<proteinExistence type="predicted"/>
<dbReference type="EMBL" id="QXFV01003094">
    <property type="protein sequence ID" value="KAE8980050.1"/>
    <property type="molecule type" value="Genomic_DNA"/>
</dbReference>
<dbReference type="Proteomes" id="UP000434957">
    <property type="component" value="Unassembled WGS sequence"/>
</dbReference>
<evidence type="ECO:0000313" key="4">
    <source>
        <dbReference type="Proteomes" id="UP000429607"/>
    </source>
</evidence>
<accession>A0A6A3HDG2</accession>
<reference evidence="4 6" key="1">
    <citation type="submission" date="2018-09" db="EMBL/GenBank/DDBJ databases">
        <title>Genomic investigation of the strawberry pathogen Phytophthora fragariae indicates pathogenicity is determined by transcriptional variation in three key races.</title>
        <authorList>
            <person name="Adams T.M."/>
            <person name="Armitage A.D."/>
            <person name="Sobczyk M.K."/>
            <person name="Bates H.J."/>
            <person name="Dunwell J.M."/>
            <person name="Nellist C.F."/>
            <person name="Harrison R.J."/>
        </authorList>
    </citation>
    <scope>NUCLEOTIDE SEQUENCE [LARGE SCALE GENOMIC DNA]</scope>
    <source>
        <strain evidence="2 4">SCRP249</strain>
        <strain evidence="1 6">SCRP324</strain>
        <strain evidence="3 5">SCRP333</strain>
    </source>
</reference>
<evidence type="ECO:0000313" key="6">
    <source>
        <dbReference type="Proteomes" id="UP000435112"/>
    </source>
</evidence>
<evidence type="ECO:0000313" key="2">
    <source>
        <dbReference type="EMBL" id="KAE8980050.1"/>
    </source>
</evidence>
<sequence>MDLLAAIRHNVLKQMEDEAVNFFSRVSDCRRFISRTRPGQDVIVTLKLCCISSKRVSGDSGTCFTGVDAVHRALADRYDAAMERTMYAEVIVWDGKASPGGNCNLTYEAGAIYEFHRVEYTGIYDGVAKGYVVYDSTHESGVRLVSPHFWRNTWIVTLRK</sequence>
<dbReference type="Proteomes" id="UP000435112">
    <property type="component" value="Unassembled WGS sequence"/>
</dbReference>
<comment type="caution">
    <text evidence="1">The sequence shown here is derived from an EMBL/GenBank/DDBJ whole genome shotgun (WGS) entry which is preliminary data.</text>
</comment>
<evidence type="ECO:0000313" key="1">
    <source>
        <dbReference type="EMBL" id="KAE8967032.1"/>
    </source>
</evidence>
<dbReference type="EMBL" id="QXFU01004795">
    <property type="protein sequence ID" value="KAE8967032.1"/>
    <property type="molecule type" value="Genomic_DNA"/>
</dbReference>
<protein>
    <submittedName>
        <fullName evidence="1">Uncharacterized protein</fullName>
    </submittedName>
</protein>
<dbReference type="EMBL" id="QXFT01003547">
    <property type="protein sequence ID" value="KAE9284761.1"/>
    <property type="molecule type" value="Genomic_DNA"/>
</dbReference>
<keyword evidence="5" id="KW-1185">Reference proteome</keyword>
<dbReference type="AlphaFoldDB" id="A0A6A3HDG2"/>
<organism evidence="1 6">
    <name type="scientific">Phytophthora rubi</name>
    <dbReference type="NCBI Taxonomy" id="129364"/>
    <lineage>
        <taxon>Eukaryota</taxon>
        <taxon>Sar</taxon>
        <taxon>Stramenopiles</taxon>
        <taxon>Oomycota</taxon>
        <taxon>Peronosporomycetes</taxon>
        <taxon>Peronosporales</taxon>
        <taxon>Peronosporaceae</taxon>
        <taxon>Phytophthora</taxon>
    </lineage>
</organism>
<dbReference type="OrthoDB" id="127891at2759"/>
<evidence type="ECO:0000313" key="5">
    <source>
        <dbReference type="Proteomes" id="UP000434957"/>
    </source>
</evidence>
<evidence type="ECO:0000313" key="3">
    <source>
        <dbReference type="EMBL" id="KAE9284761.1"/>
    </source>
</evidence>